<protein>
    <recommendedName>
        <fullName evidence="3">Ketosynthase family 3 (KS3) domain-containing protein</fullName>
    </recommendedName>
</protein>
<dbReference type="Gene3D" id="3.40.47.10">
    <property type="match status" value="1"/>
</dbReference>
<dbReference type="SMART" id="SM00825">
    <property type="entry name" value="PKS_KS"/>
    <property type="match status" value="1"/>
</dbReference>
<dbReference type="InterPro" id="IPR050091">
    <property type="entry name" value="PKS_NRPS_Biosynth_Enz"/>
</dbReference>
<dbReference type="Pfam" id="PF00109">
    <property type="entry name" value="ketoacyl-synt"/>
    <property type="match status" value="1"/>
</dbReference>
<evidence type="ECO:0000256" key="2">
    <source>
        <dbReference type="ARBA" id="ARBA00022553"/>
    </source>
</evidence>
<dbReference type="eggNOG" id="KOG1202">
    <property type="taxonomic scope" value="Eukaryota"/>
</dbReference>
<dbReference type="EMBL" id="GL833136">
    <property type="protein sequence ID" value="EGB06177.1"/>
    <property type="molecule type" value="Genomic_DNA"/>
</dbReference>
<dbReference type="PROSITE" id="PS52004">
    <property type="entry name" value="KS3_2"/>
    <property type="match status" value="1"/>
</dbReference>
<dbReference type="InterPro" id="IPR016039">
    <property type="entry name" value="Thiolase-like"/>
</dbReference>
<name>F0YFE8_AURAN</name>
<evidence type="ECO:0000256" key="1">
    <source>
        <dbReference type="ARBA" id="ARBA00022450"/>
    </source>
</evidence>
<feature type="non-terminal residue" evidence="4">
    <location>
        <position position="1"/>
    </location>
</feature>
<accession>F0YFE8</accession>
<dbReference type="InterPro" id="IPR020841">
    <property type="entry name" value="PKS_Beta-ketoAc_synthase_dom"/>
</dbReference>
<feature type="non-terminal residue" evidence="4">
    <location>
        <position position="398"/>
    </location>
</feature>
<sequence length="398" mass="40548">LAVAGCGARLPGDVDDARSLWALLAAGGNAVAPAPWNRRGNGRPSGYLGKATLEGFDPGAFGMAPAEAAVADPQQRLALFCAAEALQVAWGDAPGEARDRDVAVFRKTTEIGASKVGNFARLSCPGVGAIAVVSNRVSYCLDLRGAAVSLDTACSSALVALDAAASRLTRGDETAALVGAANVQLVASWSEAFVVAGMLSPRHRCAFGDDGADGYVRGEGVAFACVSATASAATAFVESTAVNQDGRSNGLTAPNPAAQARMLRAAVGSRRKLDVGYVEAHGTGTRLGDPIELDALGRSLREGPGAPLATASVKSNLGHLECAAGAAALAKLGAAFDRRALPRSLHVRRLNAVVDWAADRVFVVARATRDAAPRLCGCNGFGFAGTNAHALLSRPPRP</sequence>
<dbReference type="CDD" id="cd00833">
    <property type="entry name" value="PKS"/>
    <property type="match status" value="1"/>
</dbReference>
<dbReference type="AlphaFoldDB" id="F0YFE8"/>
<evidence type="ECO:0000259" key="3">
    <source>
        <dbReference type="PROSITE" id="PS52004"/>
    </source>
</evidence>
<reference evidence="4 5" key="1">
    <citation type="journal article" date="2011" name="Proc. Natl. Acad. Sci. U.S.A.">
        <title>Niche of harmful alga Aureococcus anophagefferens revealed through ecogenomics.</title>
        <authorList>
            <person name="Gobler C.J."/>
            <person name="Berry D.L."/>
            <person name="Dyhrman S.T."/>
            <person name="Wilhelm S.W."/>
            <person name="Salamov A."/>
            <person name="Lobanov A.V."/>
            <person name="Zhang Y."/>
            <person name="Collier J.L."/>
            <person name="Wurch L.L."/>
            <person name="Kustka A.B."/>
            <person name="Dill B.D."/>
            <person name="Shah M."/>
            <person name="VerBerkmoes N.C."/>
            <person name="Kuo A."/>
            <person name="Terry A."/>
            <person name="Pangilinan J."/>
            <person name="Lindquist E.A."/>
            <person name="Lucas S."/>
            <person name="Paulsen I.T."/>
            <person name="Hattenrath-Lehmann T.K."/>
            <person name="Talmage S.C."/>
            <person name="Walker E.A."/>
            <person name="Koch F."/>
            <person name="Burson A.M."/>
            <person name="Marcoval M.A."/>
            <person name="Tang Y.Z."/>
            <person name="Lecleir G.R."/>
            <person name="Coyne K.J."/>
            <person name="Berg G.M."/>
            <person name="Bertrand E.M."/>
            <person name="Saito M.A."/>
            <person name="Gladyshev V.N."/>
            <person name="Grigoriev I.V."/>
        </authorList>
    </citation>
    <scope>NUCLEOTIDE SEQUENCE [LARGE SCALE GENOMIC DNA]</scope>
    <source>
        <strain evidence="5">CCMP 1984</strain>
    </source>
</reference>
<dbReference type="OrthoDB" id="329835at2759"/>
<dbReference type="InterPro" id="IPR014031">
    <property type="entry name" value="Ketoacyl_synth_C"/>
</dbReference>
<dbReference type="Pfam" id="PF02801">
    <property type="entry name" value="Ketoacyl-synt_C"/>
    <property type="match status" value="1"/>
</dbReference>
<keyword evidence="5" id="KW-1185">Reference proteome</keyword>
<evidence type="ECO:0000313" key="5">
    <source>
        <dbReference type="Proteomes" id="UP000002729"/>
    </source>
</evidence>
<dbReference type="GeneID" id="20218036"/>
<dbReference type="KEGG" id="aaf:AURANDRAFT_11050"/>
<dbReference type="InterPro" id="IPR014030">
    <property type="entry name" value="Ketoacyl_synth_N"/>
</dbReference>
<dbReference type="SUPFAM" id="SSF53901">
    <property type="entry name" value="Thiolase-like"/>
    <property type="match status" value="1"/>
</dbReference>
<keyword evidence="2" id="KW-0597">Phosphoprotein</keyword>
<feature type="domain" description="Ketosynthase family 3 (KS3)" evidence="3">
    <location>
        <begin position="1"/>
        <end position="394"/>
    </location>
</feature>
<gene>
    <name evidence="4" type="ORF">AURANDRAFT_11050</name>
</gene>
<dbReference type="GO" id="GO:0004312">
    <property type="term" value="F:fatty acid synthase activity"/>
    <property type="evidence" value="ECO:0007669"/>
    <property type="project" value="TreeGrafter"/>
</dbReference>
<keyword evidence="1" id="KW-0596">Phosphopantetheine</keyword>
<proteinExistence type="predicted"/>
<evidence type="ECO:0000313" key="4">
    <source>
        <dbReference type="EMBL" id="EGB06177.1"/>
    </source>
</evidence>
<dbReference type="RefSeq" id="XP_009039129.1">
    <property type="nucleotide sequence ID" value="XM_009040881.1"/>
</dbReference>
<dbReference type="Proteomes" id="UP000002729">
    <property type="component" value="Unassembled WGS sequence"/>
</dbReference>
<dbReference type="GO" id="GO:0006633">
    <property type="term" value="P:fatty acid biosynthetic process"/>
    <property type="evidence" value="ECO:0007669"/>
    <property type="project" value="TreeGrafter"/>
</dbReference>
<dbReference type="PANTHER" id="PTHR43775:SF37">
    <property type="entry name" value="SI:DKEY-61P9.11"/>
    <property type="match status" value="1"/>
</dbReference>
<dbReference type="PANTHER" id="PTHR43775">
    <property type="entry name" value="FATTY ACID SYNTHASE"/>
    <property type="match status" value="1"/>
</dbReference>
<organism evidence="5">
    <name type="scientific">Aureococcus anophagefferens</name>
    <name type="common">Harmful bloom alga</name>
    <dbReference type="NCBI Taxonomy" id="44056"/>
    <lineage>
        <taxon>Eukaryota</taxon>
        <taxon>Sar</taxon>
        <taxon>Stramenopiles</taxon>
        <taxon>Ochrophyta</taxon>
        <taxon>Pelagophyceae</taxon>
        <taxon>Pelagomonadales</taxon>
        <taxon>Pelagomonadaceae</taxon>
        <taxon>Aureococcus</taxon>
    </lineage>
</organism>
<dbReference type="InParanoid" id="F0YFE8"/>